<organism evidence="2 3">
    <name type="scientific">Polistes dominula</name>
    <name type="common">European paper wasp</name>
    <name type="synonym">Vespa dominula</name>
    <dbReference type="NCBI Taxonomy" id="743375"/>
    <lineage>
        <taxon>Eukaryota</taxon>
        <taxon>Metazoa</taxon>
        <taxon>Ecdysozoa</taxon>
        <taxon>Arthropoda</taxon>
        <taxon>Hexapoda</taxon>
        <taxon>Insecta</taxon>
        <taxon>Pterygota</taxon>
        <taxon>Neoptera</taxon>
        <taxon>Endopterygota</taxon>
        <taxon>Hymenoptera</taxon>
        <taxon>Apocrita</taxon>
        <taxon>Aculeata</taxon>
        <taxon>Vespoidea</taxon>
        <taxon>Vespidae</taxon>
        <taxon>Polistinae</taxon>
        <taxon>Polistini</taxon>
        <taxon>Polistes</taxon>
    </lineage>
</organism>
<feature type="region of interest" description="Disordered" evidence="1">
    <location>
        <begin position="195"/>
        <end position="224"/>
    </location>
</feature>
<name>A0ABM1J4J2_POLDO</name>
<dbReference type="RefSeq" id="XP_015187380.1">
    <property type="nucleotide sequence ID" value="XM_015331894.1"/>
</dbReference>
<feature type="compositionally biased region" description="Polar residues" evidence="1">
    <location>
        <begin position="25"/>
        <end position="34"/>
    </location>
</feature>
<sequence>MGNKIPKQQFLIEQEQQARAKNENPSESLRNSKVTLEGVDKGVKKEVDDNKSSQMDREKLILNEAVQPSGQIRDEKSFVPGCQTKWSNNRKKEQDENERIMEEPNQEIVNIDKMLPKDSLEYILRAPENLQREIVDVVFGDVQQPIQLPEHDKKLDNFDQTRLENRIGSKKLDEKEYEDIDNVYDELKKLYDWEDNENKNGPRLKGDQRMHPDASEDELEIKVV</sequence>
<feature type="compositionally biased region" description="Basic and acidic residues" evidence="1">
    <location>
        <begin position="38"/>
        <end position="56"/>
    </location>
</feature>
<evidence type="ECO:0000313" key="2">
    <source>
        <dbReference type="Proteomes" id="UP000694924"/>
    </source>
</evidence>
<keyword evidence="2" id="KW-1185">Reference proteome</keyword>
<accession>A0ABM1J4J2</accession>
<dbReference type="Proteomes" id="UP000694924">
    <property type="component" value="Unplaced"/>
</dbReference>
<evidence type="ECO:0000313" key="3">
    <source>
        <dbReference type="RefSeq" id="XP_015187380.1"/>
    </source>
</evidence>
<evidence type="ECO:0000256" key="1">
    <source>
        <dbReference type="SAM" id="MobiDB-lite"/>
    </source>
</evidence>
<gene>
    <name evidence="3" type="primary">LOC107072170</name>
</gene>
<dbReference type="GeneID" id="107072170"/>
<reference evidence="3" key="1">
    <citation type="submission" date="2025-08" db="UniProtKB">
        <authorList>
            <consortium name="RefSeq"/>
        </authorList>
    </citation>
    <scope>IDENTIFICATION</scope>
    <source>
        <tissue evidence="3">Whole body</tissue>
    </source>
</reference>
<protein>
    <submittedName>
        <fullName evidence="3">Uncharacterized protein LOC107072170</fullName>
    </submittedName>
</protein>
<feature type="region of interest" description="Disordered" evidence="1">
    <location>
        <begin position="1"/>
        <end position="56"/>
    </location>
</feature>
<proteinExistence type="predicted"/>